<feature type="domain" description="FAD-binding" evidence="7">
    <location>
        <begin position="8"/>
        <end position="331"/>
    </location>
</feature>
<keyword evidence="5" id="KW-0503">Monooxygenase</keyword>
<dbReference type="PRINTS" id="PR00420">
    <property type="entry name" value="RNGMNOXGNASE"/>
</dbReference>
<evidence type="ECO:0000256" key="4">
    <source>
        <dbReference type="ARBA" id="ARBA00023002"/>
    </source>
</evidence>
<dbReference type="Pfam" id="PF01494">
    <property type="entry name" value="FAD_binding_3"/>
    <property type="match status" value="1"/>
</dbReference>
<organism evidence="8">
    <name type="scientific">Bionectria ochroleuca</name>
    <name type="common">Gliocladium roseum</name>
    <dbReference type="NCBI Taxonomy" id="29856"/>
    <lineage>
        <taxon>Eukaryota</taxon>
        <taxon>Fungi</taxon>
        <taxon>Dikarya</taxon>
        <taxon>Ascomycota</taxon>
        <taxon>Pezizomycotina</taxon>
        <taxon>Sordariomycetes</taxon>
        <taxon>Hypocreomycetidae</taxon>
        <taxon>Hypocreales</taxon>
        <taxon>Bionectriaceae</taxon>
        <taxon>Clonostachys</taxon>
    </lineage>
</organism>
<keyword evidence="6" id="KW-0732">Signal</keyword>
<name>A0A0B7KAR6_BIOOC</name>
<dbReference type="GO" id="GO:0071949">
    <property type="term" value="F:FAD binding"/>
    <property type="evidence" value="ECO:0007669"/>
    <property type="project" value="InterPro"/>
</dbReference>
<proteinExistence type="inferred from homology"/>
<dbReference type="AlphaFoldDB" id="A0A0B7KAR6"/>
<dbReference type="InterPro" id="IPR002938">
    <property type="entry name" value="FAD-bd"/>
</dbReference>
<evidence type="ECO:0000256" key="5">
    <source>
        <dbReference type="ARBA" id="ARBA00023033"/>
    </source>
</evidence>
<accession>A0A0B7KAR6</accession>
<evidence type="ECO:0000256" key="1">
    <source>
        <dbReference type="ARBA" id="ARBA00007992"/>
    </source>
</evidence>
<dbReference type="EMBL" id="CDPU01000025">
    <property type="protein sequence ID" value="CEO51776.1"/>
    <property type="molecule type" value="Genomic_DNA"/>
</dbReference>
<evidence type="ECO:0000256" key="3">
    <source>
        <dbReference type="ARBA" id="ARBA00022827"/>
    </source>
</evidence>
<feature type="chain" id="PRO_5002134455" description="FAD-binding domain-containing protein" evidence="6">
    <location>
        <begin position="23"/>
        <end position="404"/>
    </location>
</feature>
<keyword evidence="3" id="KW-0274">FAD</keyword>
<dbReference type="PANTHER" id="PTHR13789">
    <property type="entry name" value="MONOOXYGENASE"/>
    <property type="match status" value="1"/>
</dbReference>
<reference evidence="8" key="1">
    <citation type="submission" date="2015-01" db="EMBL/GenBank/DDBJ databases">
        <authorList>
            <person name="Durling Mikael"/>
        </authorList>
    </citation>
    <scope>NUCLEOTIDE SEQUENCE</scope>
</reference>
<dbReference type="Gene3D" id="3.50.50.60">
    <property type="entry name" value="FAD/NAD(P)-binding domain"/>
    <property type="match status" value="1"/>
</dbReference>
<evidence type="ECO:0000256" key="6">
    <source>
        <dbReference type="SAM" id="SignalP"/>
    </source>
</evidence>
<sequence>MSTTQPLAIIGAGLSGLCLALALHQQNIPCVIYESRPAPLDIGGAIMLSPNALQILDKLGIYKRLEPRGYAFEKLYFQNDNKLLDTFEFGSKEKYGYSGMRVYRYELIQIMLDMISEAGIKPHYGKKFARITKEDEDGVSWEFEDGTTGQAPLLIGADGIHSRVRSYIYPQIAPIFTNMAGISAVVPTKQADPSGESNLPVTIMNKDHGAFVAAPQRKEGSELFVGKQFRYTEERDREGWEQLLSDKSWCVDFLRTGHEDYPPIVKNIVSHIDPNTVNIWRFHIIPKLDSWVSKSGRVLILGDAAHAIPPTAGQGVNQAFEDVYTFAKVVARGGLKAIQEAPQVLRNWQQKRQSRIDGVLQLNDAINKRRLPAQNGESIVTEPFDLHWLYGVDFDAMADEMAGN</sequence>
<keyword evidence="4" id="KW-0560">Oxidoreductase</keyword>
<dbReference type="GO" id="GO:0004497">
    <property type="term" value="F:monooxygenase activity"/>
    <property type="evidence" value="ECO:0007669"/>
    <property type="project" value="UniProtKB-KW"/>
</dbReference>
<comment type="similarity">
    <text evidence="1">Belongs to the paxM FAD-dependent monooxygenase family.</text>
</comment>
<feature type="signal peptide" evidence="6">
    <location>
        <begin position="1"/>
        <end position="22"/>
    </location>
</feature>
<keyword evidence="2" id="KW-0285">Flavoprotein</keyword>
<dbReference type="InterPro" id="IPR050493">
    <property type="entry name" value="FAD-dep_Monooxygenase_BioMet"/>
</dbReference>
<dbReference type="InterPro" id="IPR036188">
    <property type="entry name" value="FAD/NAD-bd_sf"/>
</dbReference>
<evidence type="ECO:0000256" key="2">
    <source>
        <dbReference type="ARBA" id="ARBA00022630"/>
    </source>
</evidence>
<evidence type="ECO:0000259" key="7">
    <source>
        <dbReference type="Pfam" id="PF01494"/>
    </source>
</evidence>
<dbReference type="FunFam" id="3.50.50.60:FF:000156">
    <property type="entry name" value="Salicylate hydroxylase, putative"/>
    <property type="match status" value="1"/>
</dbReference>
<dbReference type="PANTHER" id="PTHR13789:SF316">
    <property type="entry name" value="FAD-BINDING DOMAIN-CONTAINING PROTEIN"/>
    <property type="match status" value="1"/>
</dbReference>
<evidence type="ECO:0000313" key="8">
    <source>
        <dbReference type="EMBL" id="CEO51776.1"/>
    </source>
</evidence>
<protein>
    <recommendedName>
        <fullName evidence="7">FAD-binding domain-containing protein</fullName>
    </recommendedName>
</protein>
<dbReference type="SUPFAM" id="SSF51905">
    <property type="entry name" value="FAD/NAD(P)-binding domain"/>
    <property type="match status" value="1"/>
</dbReference>
<gene>
    <name evidence="8" type="ORF">BN869_000007834_1</name>
</gene>